<comment type="similarity">
    <text evidence="2">Belongs to the helicase family.</text>
</comment>
<dbReference type="SMART" id="SM00382">
    <property type="entry name" value="AAA"/>
    <property type="match status" value="1"/>
</dbReference>
<keyword evidence="2" id="KW-0234">DNA repair</keyword>
<gene>
    <name evidence="7" type="ORF">PgNI_04466</name>
</gene>
<dbReference type="Gene3D" id="2.120.10.30">
    <property type="entry name" value="TolB, C-terminal domain"/>
    <property type="match status" value="1"/>
</dbReference>
<dbReference type="Gene3D" id="3.40.50.300">
    <property type="entry name" value="P-loop containing nucleotide triphosphate hydrolases"/>
    <property type="match status" value="2"/>
</dbReference>
<reference evidence="7" key="1">
    <citation type="journal article" date="2019" name="Mol. Biol. Evol.">
        <title>Blast fungal genomes show frequent chromosomal changes, gene gains and losses, and effector gene turnover.</title>
        <authorList>
            <person name="Gomez Luciano L.B."/>
            <person name="Jason Tsai I."/>
            <person name="Chuma I."/>
            <person name="Tosa Y."/>
            <person name="Chen Y.H."/>
            <person name="Li J.Y."/>
            <person name="Li M.Y."/>
            <person name="Jade Lu M.Y."/>
            <person name="Nakayashiki H."/>
            <person name="Li W.H."/>
        </authorList>
    </citation>
    <scope>NUCLEOTIDE SEQUENCE</scope>
    <source>
        <strain evidence="7">NI907</strain>
    </source>
</reference>
<keyword evidence="2" id="KW-0547">Nucleotide-binding</keyword>
<dbReference type="Gene3D" id="3.90.180.10">
    <property type="entry name" value="Medium-chain alcohol dehydrogenases, catalytic domain"/>
    <property type="match status" value="1"/>
</dbReference>
<dbReference type="InterPro" id="IPR041694">
    <property type="entry name" value="ADH_N_2"/>
</dbReference>
<dbReference type="GeneID" id="41959420"/>
<dbReference type="GO" id="GO:0006310">
    <property type="term" value="P:DNA recombination"/>
    <property type="evidence" value="ECO:0007669"/>
    <property type="project" value="UniProtKB-KW"/>
</dbReference>
<dbReference type="SUPFAM" id="SSF63829">
    <property type="entry name" value="Calcium-dependent phosphotriesterase"/>
    <property type="match status" value="1"/>
</dbReference>
<dbReference type="EC" id="5.6.2.3" evidence="2"/>
<feature type="region of interest" description="Disordered" evidence="3">
    <location>
        <begin position="1056"/>
        <end position="1080"/>
    </location>
</feature>
<protein>
    <recommendedName>
        <fullName evidence="2">ATP-dependent DNA helicase</fullName>
        <ecNumber evidence="2">5.6.2.3</ecNumber>
    </recommendedName>
</protein>
<dbReference type="SUPFAM" id="SSF51735">
    <property type="entry name" value="NAD(P)-binding Rossmann-fold domains"/>
    <property type="match status" value="1"/>
</dbReference>
<dbReference type="InterPro" id="IPR003593">
    <property type="entry name" value="AAA+_ATPase"/>
</dbReference>
<dbReference type="PANTHER" id="PTHR43205:SF7">
    <property type="entry name" value="PROSTAGLANDIN REDUCTASE 1"/>
    <property type="match status" value="1"/>
</dbReference>
<feature type="compositionally biased region" description="Polar residues" evidence="3">
    <location>
        <begin position="1056"/>
        <end position="1065"/>
    </location>
</feature>
<dbReference type="CDD" id="cd05288">
    <property type="entry name" value="PGDH"/>
    <property type="match status" value="1"/>
</dbReference>
<dbReference type="RefSeq" id="XP_030984166.1">
    <property type="nucleotide sequence ID" value="XM_031124511.1"/>
</dbReference>
<dbReference type="CDD" id="cd18037">
    <property type="entry name" value="DEXSc_Pif1_like"/>
    <property type="match status" value="1"/>
</dbReference>
<proteinExistence type="inferred from homology"/>
<dbReference type="GO" id="GO:0005524">
    <property type="term" value="F:ATP binding"/>
    <property type="evidence" value="ECO:0007669"/>
    <property type="project" value="UniProtKB-KW"/>
</dbReference>
<dbReference type="GO" id="GO:0043139">
    <property type="term" value="F:5'-3' DNA helicase activity"/>
    <property type="evidence" value="ECO:0007669"/>
    <property type="project" value="UniProtKB-EC"/>
</dbReference>
<evidence type="ECO:0000256" key="3">
    <source>
        <dbReference type="SAM" id="MobiDB-lite"/>
    </source>
</evidence>
<dbReference type="GO" id="GO:0016628">
    <property type="term" value="F:oxidoreductase activity, acting on the CH-CH group of donors, NAD or NADP as acceptor"/>
    <property type="evidence" value="ECO:0007669"/>
    <property type="project" value="InterPro"/>
</dbReference>
<feature type="domain" description="Enoyl reductase (ER)" evidence="5">
    <location>
        <begin position="22"/>
        <end position="336"/>
    </location>
</feature>
<evidence type="ECO:0000259" key="5">
    <source>
        <dbReference type="SMART" id="SM00829"/>
    </source>
</evidence>
<accession>A0A6P8BAI3</accession>
<keyword evidence="2" id="KW-0067">ATP-binding</keyword>
<dbReference type="InterPro" id="IPR020843">
    <property type="entry name" value="ER"/>
</dbReference>
<dbReference type="SUPFAM" id="SSF52540">
    <property type="entry name" value="P-loop containing nucleoside triphosphate hydrolases"/>
    <property type="match status" value="2"/>
</dbReference>
<dbReference type="InterPro" id="IPR027417">
    <property type="entry name" value="P-loop_NTPase"/>
</dbReference>
<dbReference type="Pfam" id="PF05970">
    <property type="entry name" value="PIF1"/>
    <property type="match status" value="1"/>
</dbReference>
<dbReference type="Gene3D" id="3.40.50.720">
    <property type="entry name" value="NAD(P)-binding Rossmann-like Domain"/>
    <property type="match status" value="1"/>
</dbReference>
<feature type="domain" description="AAA+ ATPase" evidence="4">
    <location>
        <begin position="530"/>
        <end position="699"/>
    </location>
</feature>
<evidence type="ECO:0000259" key="4">
    <source>
        <dbReference type="SMART" id="SM00382"/>
    </source>
</evidence>
<dbReference type="InterPro" id="IPR049163">
    <property type="entry name" value="Pif1-like_2B_dom"/>
</dbReference>
<reference evidence="7" key="2">
    <citation type="submission" date="2019-10" db="EMBL/GenBank/DDBJ databases">
        <authorList>
            <consortium name="NCBI Genome Project"/>
        </authorList>
    </citation>
    <scope>NUCLEOTIDE SEQUENCE</scope>
    <source>
        <strain evidence="7">NI907</strain>
    </source>
</reference>
<dbReference type="GO" id="GO:0016787">
    <property type="term" value="F:hydrolase activity"/>
    <property type="evidence" value="ECO:0007669"/>
    <property type="project" value="UniProtKB-KW"/>
</dbReference>
<organism evidence="6 7">
    <name type="scientific">Pyricularia grisea</name>
    <name type="common">Crabgrass-specific blast fungus</name>
    <name type="synonym">Magnaporthe grisea</name>
    <dbReference type="NCBI Taxonomy" id="148305"/>
    <lineage>
        <taxon>Eukaryota</taxon>
        <taxon>Fungi</taxon>
        <taxon>Dikarya</taxon>
        <taxon>Ascomycota</taxon>
        <taxon>Pezizomycotina</taxon>
        <taxon>Sordariomycetes</taxon>
        <taxon>Sordariomycetidae</taxon>
        <taxon>Magnaporthales</taxon>
        <taxon>Pyriculariaceae</taxon>
        <taxon>Pyricularia</taxon>
    </lineage>
</organism>
<dbReference type="InterPro" id="IPR011042">
    <property type="entry name" value="6-blade_b-propeller_TolB-like"/>
</dbReference>
<dbReference type="SUPFAM" id="SSF50129">
    <property type="entry name" value="GroES-like"/>
    <property type="match status" value="1"/>
</dbReference>
<dbReference type="KEGG" id="pgri:PgNI_04466"/>
<dbReference type="InterPro" id="IPR011032">
    <property type="entry name" value="GroES-like_sf"/>
</dbReference>
<dbReference type="GO" id="GO:0006281">
    <property type="term" value="P:DNA repair"/>
    <property type="evidence" value="ECO:0007669"/>
    <property type="project" value="UniProtKB-KW"/>
</dbReference>
<keyword evidence="6" id="KW-1185">Reference proteome</keyword>
<comment type="cofactor">
    <cofactor evidence="2">
        <name>Mg(2+)</name>
        <dbReference type="ChEBI" id="CHEBI:18420"/>
    </cofactor>
</comment>
<dbReference type="Proteomes" id="UP000515153">
    <property type="component" value="Unplaced"/>
</dbReference>
<sequence length="1425" mass="155315">MAPTSNKAIIFKKAPEGFPKPGEDLVIEDRPIELVAPEGGVVAKVLYSSFDPYQRGRLRKPEVKSYFPPMTIDQPLENTSLLRVIESKTDRFAKDDVLKSFMCPNQQYVVLSAEQAKAQSIFKVEESSEFELAHHLGVLGMPGLTAYASLFEIGKPKKGETIFVSSAAGAVGQVVGQLAKREGLTVIGSVGSDEKVEYCKELGFDHVFNYKKESPDAALTRLAPNGIDIYYENVGGEHLEAALKHMNQYGRIPTCGMISEYNVKPEDQKGIKGLMSIVSKEITMRGFLYNSIAPAWSAQFKEDVTKGLKDGSIKAKLHVVDGIENGPAGFVGMLRAPWTGHRMEEGNYGYKIQNRDKRIASGLGFAKQLARQATARSVGSALVETEINPSTDAAQPIIAAAAAAAAVHKLSQSPPCKPAKRRCGARASSPCSKTAEQLKLSSVDSSEFKVEDGADSTMFICNALSDPESSAQTTMHPPCHSKSTMAIPGPIAVDLSSVPDSALFVIDKVGGGLDPVLDPAQSALVDRIVRGENIFFTGSAGSGKSTVLKAFVKRLRAIGKRVDVVAPTGRAALEVEGSTVHSYAGWDATALSLEQATGRARTRFVKNRLRRTDVLVIDEISMVSSFMFDLLSHVMQIARHGDQRPFGGAQVVVSGDFFQLPPVKPFENCYFCGRELQIDGHSGNLRLCPGTEFEMKREVCRKPRFFDERKMWAFCSGAWQQCGFGCVELQTIHRQRDNTLISILQKCRTGYHLEQSEIDLLCAPRPHIVDATQLLPKREDVLRENETRYNNLPKESERQYQSVDSVEDCPGHLYKSFSSRLEHHKYLDCLKLRTGMVIVLRSNISPKQGLVNGSQGIVIGFANIDPKRLPRIADKDDDGAPVSPQGQPILYSTYAMLQVARICEFVDQAERKQWPVVRFHSGLTRLIMAECSVNKYYIPEQTLPVLVCRAQIPLMAGWAMTVHRSQGMTMDRVVVDLAKAFERGQAYVALSRTRTLEGLQLKGNTGALSKPFSADPQVRDFYQRHFSYVTRGLVKADEDDDGIKKTYGSKGALTTEEASVSQQSFGMPRAPPKRAAQQQDSESSWRDVIFLITQHPPPTSNTFLNQQQTTKSHLKSTFSQQVITIKMRFSNFLVGLAPLAVASPLVARQNNQAAAQVALIGGTVESIGVRSNGNLLVSRLDNGQIFSVDMSNRRPSLLVTSLGPNINQAGSMVEIGNDVWYVVGGRANVPGSYGIYKIDLANSTAGQSVPATTVATIQGSRMLNGLAKGWNDDTLLVGDTLAGMVYKVTISSGDVSAVISNDQALAPGQNVGFGIDGMKYVNNTLFFTNLGKQTFNKVSIDDQGKPGSVVQIFSGTPGDDFSFNEAGDAYMATNFQNTVIKVTPEGNITRLATVQGSTCTAFGRTDSTKNMLFVGSGAQVVSITI</sequence>
<keyword evidence="2" id="KW-0347">Helicase</keyword>
<dbReference type="InterPro" id="IPR045010">
    <property type="entry name" value="MDR_fam"/>
</dbReference>
<dbReference type="PANTHER" id="PTHR43205">
    <property type="entry name" value="PROSTAGLANDIN REDUCTASE"/>
    <property type="match status" value="1"/>
</dbReference>
<dbReference type="SMART" id="SM00829">
    <property type="entry name" value="PKS_ER"/>
    <property type="match status" value="1"/>
</dbReference>
<keyword evidence="2" id="KW-0233">DNA recombination</keyword>
<dbReference type="FunFam" id="3.40.50.720:FF:000121">
    <property type="entry name" value="Prostaglandin reductase 2"/>
    <property type="match status" value="1"/>
</dbReference>
<dbReference type="InterPro" id="IPR013149">
    <property type="entry name" value="ADH-like_C"/>
</dbReference>
<dbReference type="CDD" id="cd18809">
    <property type="entry name" value="SF1_C_RecD"/>
    <property type="match status" value="1"/>
</dbReference>
<dbReference type="InterPro" id="IPR010285">
    <property type="entry name" value="DNA_helicase_pif1-like_DEAD"/>
</dbReference>
<reference evidence="7" key="3">
    <citation type="submission" date="2025-08" db="UniProtKB">
        <authorList>
            <consortium name="RefSeq"/>
        </authorList>
    </citation>
    <scope>IDENTIFICATION</scope>
    <source>
        <strain evidence="7">NI907</strain>
    </source>
</reference>
<dbReference type="Pfam" id="PF21530">
    <property type="entry name" value="Pif1_2B_dom"/>
    <property type="match status" value="1"/>
</dbReference>
<dbReference type="GO" id="GO:0000723">
    <property type="term" value="P:telomere maintenance"/>
    <property type="evidence" value="ECO:0007669"/>
    <property type="project" value="InterPro"/>
</dbReference>
<evidence type="ECO:0000256" key="1">
    <source>
        <dbReference type="ARBA" id="ARBA00023002"/>
    </source>
</evidence>
<dbReference type="InterPro" id="IPR036291">
    <property type="entry name" value="NAD(P)-bd_dom_sf"/>
</dbReference>
<evidence type="ECO:0000313" key="7">
    <source>
        <dbReference type="RefSeq" id="XP_030984166.1"/>
    </source>
</evidence>
<evidence type="ECO:0000313" key="6">
    <source>
        <dbReference type="Proteomes" id="UP000515153"/>
    </source>
</evidence>
<keyword evidence="2" id="KW-0227">DNA damage</keyword>
<comment type="catalytic activity">
    <reaction evidence="2">
        <text>ATP + H2O = ADP + phosphate + H(+)</text>
        <dbReference type="Rhea" id="RHEA:13065"/>
        <dbReference type="ChEBI" id="CHEBI:15377"/>
        <dbReference type="ChEBI" id="CHEBI:15378"/>
        <dbReference type="ChEBI" id="CHEBI:30616"/>
        <dbReference type="ChEBI" id="CHEBI:43474"/>
        <dbReference type="ChEBI" id="CHEBI:456216"/>
        <dbReference type="EC" id="5.6.2.3"/>
    </reaction>
</comment>
<evidence type="ECO:0000256" key="2">
    <source>
        <dbReference type="RuleBase" id="RU363044"/>
    </source>
</evidence>
<keyword evidence="1" id="KW-0560">Oxidoreductase</keyword>
<keyword evidence="2" id="KW-0378">Hydrolase</keyword>
<dbReference type="Pfam" id="PF16884">
    <property type="entry name" value="ADH_N_2"/>
    <property type="match status" value="1"/>
</dbReference>
<dbReference type="Pfam" id="PF00107">
    <property type="entry name" value="ADH_zinc_N"/>
    <property type="match status" value="1"/>
</dbReference>
<name>A0A6P8BAI3_PYRGI</name>